<evidence type="ECO:0000256" key="1">
    <source>
        <dbReference type="ARBA" id="ARBA00001936"/>
    </source>
</evidence>
<evidence type="ECO:0000256" key="4">
    <source>
        <dbReference type="ARBA" id="ARBA00022679"/>
    </source>
</evidence>
<accession>A0A1T4X4S8</accession>
<protein>
    <submittedName>
        <fullName evidence="5">Glycosyltransferase family 6</fullName>
    </submittedName>
</protein>
<dbReference type="GO" id="GO:0005975">
    <property type="term" value="P:carbohydrate metabolic process"/>
    <property type="evidence" value="ECO:0007669"/>
    <property type="project" value="InterPro"/>
</dbReference>
<dbReference type="InterPro" id="IPR005076">
    <property type="entry name" value="Glyco_trans_6"/>
</dbReference>
<dbReference type="Pfam" id="PF03414">
    <property type="entry name" value="Glyco_transf_6"/>
    <property type="match status" value="1"/>
</dbReference>
<dbReference type="AlphaFoldDB" id="A0A1T4X4S8"/>
<dbReference type="PANTHER" id="PTHR10462">
    <property type="entry name" value="GLYCOSYLTRANSFERASE-RELATED"/>
    <property type="match status" value="1"/>
</dbReference>
<keyword evidence="4 5" id="KW-0808">Transferase</keyword>
<dbReference type="SUPFAM" id="SSF53448">
    <property type="entry name" value="Nucleotide-diphospho-sugar transferases"/>
    <property type="match status" value="1"/>
</dbReference>
<proteinExistence type="inferred from homology"/>
<dbReference type="PANTHER" id="PTHR10462:SF53">
    <property type="entry name" value="HISTO-BLOOD GROUP ABO SYSTEM TRANSFERASE 1-LIKE"/>
    <property type="match status" value="1"/>
</dbReference>
<reference evidence="5 6" key="1">
    <citation type="submission" date="2017-02" db="EMBL/GenBank/DDBJ databases">
        <authorList>
            <person name="Peterson S.W."/>
        </authorList>
    </citation>
    <scope>NUCLEOTIDE SEQUENCE [LARGE SCALE GENOMIC DNA]</scope>
    <source>
        <strain evidence="5 6">ATCC 27749</strain>
    </source>
</reference>
<dbReference type="GO" id="GO:0016758">
    <property type="term" value="F:hexosyltransferase activity"/>
    <property type="evidence" value="ECO:0007669"/>
    <property type="project" value="InterPro"/>
</dbReference>
<keyword evidence="3" id="KW-0328">Glycosyltransferase</keyword>
<dbReference type="Gene3D" id="3.90.550.10">
    <property type="entry name" value="Spore Coat Polysaccharide Biosynthesis Protein SpsA, Chain A"/>
    <property type="match status" value="1"/>
</dbReference>
<dbReference type="OrthoDB" id="2535579at2"/>
<dbReference type="GO" id="GO:0016020">
    <property type="term" value="C:membrane"/>
    <property type="evidence" value="ECO:0007669"/>
    <property type="project" value="InterPro"/>
</dbReference>
<evidence type="ECO:0000256" key="3">
    <source>
        <dbReference type="ARBA" id="ARBA00022676"/>
    </source>
</evidence>
<keyword evidence="6" id="KW-1185">Reference proteome</keyword>
<dbReference type="EMBL" id="FUYF01000006">
    <property type="protein sequence ID" value="SKA84602.1"/>
    <property type="molecule type" value="Genomic_DNA"/>
</dbReference>
<name>A0A1T4X4S8_9FIRM</name>
<dbReference type="STRING" id="745368.SAMN02745178_01432"/>
<dbReference type="Proteomes" id="UP000190286">
    <property type="component" value="Unassembled WGS sequence"/>
</dbReference>
<sequence>MKTLAILYICTGPYAVFWHDFYPNFKANFLPDCDRIFYVFTDAAHIDYEDAPDVRRIYQKALPWPQSTMLRFDAFLGQADALQGYDYLFFANANLHCTRVIRADELLPDPAAGQSLTAVCHLPYYGKNPIFHPYDRSGKSRASIPYSCGQYYVAGGLNGGTAAAYLALCRELKKRTDEDLQNNVIARFHDESQLNRLVAETPGKFRILPPDYCTPEETPTGHEAILVLQKSRCINVESVKGAAKPQNFVQRKWEAFRLNWLPYLWLARDTLLRRRIDFKNDL</sequence>
<evidence type="ECO:0000313" key="6">
    <source>
        <dbReference type="Proteomes" id="UP000190286"/>
    </source>
</evidence>
<organism evidence="5 6">
    <name type="scientific">Gemmiger formicilis</name>
    <dbReference type="NCBI Taxonomy" id="745368"/>
    <lineage>
        <taxon>Bacteria</taxon>
        <taxon>Bacillati</taxon>
        <taxon>Bacillota</taxon>
        <taxon>Clostridia</taxon>
        <taxon>Eubacteriales</taxon>
        <taxon>Gemmiger</taxon>
    </lineage>
</organism>
<dbReference type="RefSeq" id="WP_078784368.1">
    <property type="nucleotide sequence ID" value="NZ_FUYF01000006.1"/>
</dbReference>
<dbReference type="GeneID" id="93337899"/>
<comment type="cofactor">
    <cofactor evidence="1">
        <name>Mn(2+)</name>
        <dbReference type="ChEBI" id="CHEBI:29035"/>
    </cofactor>
</comment>
<dbReference type="InterPro" id="IPR029044">
    <property type="entry name" value="Nucleotide-diphossugar_trans"/>
</dbReference>
<gene>
    <name evidence="5" type="ORF">SAMN02745178_01432</name>
</gene>
<comment type="similarity">
    <text evidence="2">Belongs to the glycosyltransferase 6 family.</text>
</comment>
<evidence type="ECO:0000256" key="2">
    <source>
        <dbReference type="ARBA" id="ARBA00010413"/>
    </source>
</evidence>
<evidence type="ECO:0000313" key="5">
    <source>
        <dbReference type="EMBL" id="SKA84602.1"/>
    </source>
</evidence>